<dbReference type="Proteomes" id="UP001205311">
    <property type="component" value="Unassembled WGS sequence"/>
</dbReference>
<evidence type="ECO:0000256" key="4">
    <source>
        <dbReference type="ARBA" id="ARBA00022989"/>
    </source>
</evidence>
<feature type="binding site" evidence="10">
    <location>
        <position position="82"/>
    </location>
    <ligand>
        <name>Na(+)</name>
        <dbReference type="ChEBI" id="CHEBI:29101"/>
        <note>structural</note>
    </ligand>
</feature>
<protein>
    <recommendedName>
        <fullName evidence="10">Fluoride-specific ion channel FluC</fullName>
    </recommendedName>
</protein>
<keyword evidence="6 10" id="KW-0407">Ion channel</keyword>
<evidence type="ECO:0000313" key="12">
    <source>
        <dbReference type="Proteomes" id="UP001205311"/>
    </source>
</evidence>
<dbReference type="Pfam" id="PF02537">
    <property type="entry name" value="CRCB"/>
    <property type="match status" value="1"/>
</dbReference>
<evidence type="ECO:0000256" key="3">
    <source>
        <dbReference type="ARBA" id="ARBA00022692"/>
    </source>
</evidence>
<comment type="activity regulation">
    <text evidence="10">Na(+) is not transported, but it plays an essential structural role and its presence is essential for fluoride channel function.</text>
</comment>
<evidence type="ECO:0000256" key="7">
    <source>
        <dbReference type="ARBA" id="ARBA00035120"/>
    </source>
</evidence>
<keyword evidence="4 10" id="KW-1133">Transmembrane helix</keyword>
<reference evidence="11 12" key="1">
    <citation type="submission" date="2022-06" db="EMBL/GenBank/DDBJ databases">
        <title>Genomic Encyclopedia of Archaeal and Bacterial Type Strains, Phase II (KMG-II): from individual species to whole genera.</title>
        <authorList>
            <person name="Goeker M."/>
        </authorList>
    </citation>
    <scope>NUCLEOTIDE SEQUENCE [LARGE SCALE GENOMIC DNA]</scope>
    <source>
        <strain evidence="11 12">DSM 40477</strain>
    </source>
</reference>
<keyword evidence="10" id="KW-0915">Sodium</keyword>
<proteinExistence type="inferred from homology"/>
<feature type="transmembrane region" description="Helical" evidence="10">
    <location>
        <begin position="71"/>
        <end position="89"/>
    </location>
</feature>
<dbReference type="PANTHER" id="PTHR28259">
    <property type="entry name" value="FLUORIDE EXPORT PROTEIN 1-RELATED"/>
    <property type="match status" value="1"/>
</dbReference>
<dbReference type="RefSeq" id="WP_253670334.1">
    <property type="nucleotide sequence ID" value="NZ_JAMTCP010000016.1"/>
</dbReference>
<comment type="caution">
    <text evidence="11">The sequence shown here is derived from an EMBL/GenBank/DDBJ whole genome shotgun (WGS) entry which is preliminary data.</text>
</comment>
<name>A0ABT1HVA6_STRSD</name>
<evidence type="ECO:0000313" key="11">
    <source>
        <dbReference type="EMBL" id="MCP2259449.1"/>
    </source>
</evidence>
<gene>
    <name evidence="10" type="primary">fluC</name>
    <name evidence="10" type="synonym">crcB</name>
    <name evidence="11" type="ORF">LX15_003150</name>
</gene>
<keyword evidence="2 10" id="KW-1003">Cell membrane</keyword>
<evidence type="ECO:0000256" key="5">
    <source>
        <dbReference type="ARBA" id="ARBA00023136"/>
    </source>
</evidence>
<keyword evidence="5 10" id="KW-0472">Membrane</keyword>
<comment type="catalytic activity">
    <reaction evidence="8">
        <text>fluoride(in) = fluoride(out)</text>
        <dbReference type="Rhea" id="RHEA:76159"/>
        <dbReference type="ChEBI" id="CHEBI:17051"/>
    </reaction>
    <physiologicalReaction direction="left-to-right" evidence="8">
        <dbReference type="Rhea" id="RHEA:76160"/>
    </physiologicalReaction>
</comment>
<keyword evidence="3 10" id="KW-0812">Transmembrane</keyword>
<feature type="binding site" evidence="10">
    <location>
        <position position="79"/>
    </location>
    <ligand>
        <name>Na(+)</name>
        <dbReference type="ChEBI" id="CHEBI:29101"/>
        <note>structural</note>
    </ligand>
</feature>
<comment type="function">
    <text evidence="9 10">Fluoride-specific ion channel. Important for reducing fluoride concentration in the cell, thus reducing its toxicity.</text>
</comment>
<keyword evidence="10" id="KW-0813">Transport</keyword>
<evidence type="ECO:0000256" key="2">
    <source>
        <dbReference type="ARBA" id="ARBA00022475"/>
    </source>
</evidence>
<evidence type="ECO:0000256" key="9">
    <source>
        <dbReference type="ARBA" id="ARBA00049940"/>
    </source>
</evidence>
<keyword evidence="10" id="KW-0479">Metal-binding</keyword>
<dbReference type="NCBIfam" id="TIGR00494">
    <property type="entry name" value="crcB"/>
    <property type="match status" value="1"/>
</dbReference>
<evidence type="ECO:0000256" key="10">
    <source>
        <dbReference type="HAMAP-Rule" id="MF_00454"/>
    </source>
</evidence>
<keyword evidence="10" id="KW-0406">Ion transport</keyword>
<keyword evidence="12" id="KW-1185">Reference proteome</keyword>
<evidence type="ECO:0000256" key="8">
    <source>
        <dbReference type="ARBA" id="ARBA00035585"/>
    </source>
</evidence>
<dbReference type="InterPro" id="IPR003691">
    <property type="entry name" value="FluC"/>
</dbReference>
<accession>A0ABT1HVA6</accession>
<dbReference type="EMBL" id="JAMTCP010000016">
    <property type="protein sequence ID" value="MCP2259449.1"/>
    <property type="molecule type" value="Genomic_DNA"/>
</dbReference>
<dbReference type="PANTHER" id="PTHR28259:SF1">
    <property type="entry name" value="FLUORIDE EXPORT PROTEIN 1-RELATED"/>
    <property type="match status" value="1"/>
</dbReference>
<comment type="similarity">
    <text evidence="7 10">Belongs to the fluoride channel Fluc/FEX (TC 1.A.43) family.</text>
</comment>
<evidence type="ECO:0000256" key="1">
    <source>
        <dbReference type="ARBA" id="ARBA00004651"/>
    </source>
</evidence>
<organism evidence="11 12">
    <name type="scientific">Streptoalloteichus tenebrarius (strain ATCC 17920 / DSM 40477 / JCM 4838 / CBS 697.72 / NBRC 16177 / NCIMB 11028 / NRRL B-12390 / A12253. 1 / ISP 5477)</name>
    <name type="common">Streptomyces tenebrarius</name>
    <dbReference type="NCBI Taxonomy" id="1933"/>
    <lineage>
        <taxon>Bacteria</taxon>
        <taxon>Bacillati</taxon>
        <taxon>Actinomycetota</taxon>
        <taxon>Actinomycetes</taxon>
        <taxon>Pseudonocardiales</taxon>
        <taxon>Pseudonocardiaceae</taxon>
        <taxon>Streptoalloteichus</taxon>
    </lineage>
</organism>
<dbReference type="HAMAP" id="MF_00454">
    <property type="entry name" value="FluC"/>
    <property type="match status" value="1"/>
</dbReference>
<sequence length="137" mass="13877">MRRVRLDVVSAVAAGGALGALARYGVGLALPTRPGGFPLATLAVNLLGCLVMGVLMVLVTEVWSGHRLLRPFLGTGVLGGFTTFSSYAVDGQRLLASGRVGVALLYLVGTLVGALLAVLTGMVVTRAVAGTGRGGTR</sequence>
<comment type="subcellular location">
    <subcellularLocation>
        <location evidence="1 10">Cell membrane</location>
        <topology evidence="1 10">Multi-pass membrane protein</topology>
    </subcellularLocation>
</comment>
<feature type="transmembrane region" description="Helical" evidence="10">
    <location>
        <begin position="101"/>
        <end position="124"/>
    </location>
</feature>
<evidence type="ECO:0000256" key="6">
    <source>
        <dbReference type="ARBA" id="ARBA00023303"/>
    </source>
</evidence>
<feature type="transmembrane region" description="Helical" evidence="10">
    <location>
        <begin position="38"/>
        <end position="59"/>
    </location>
</feature>